<name>A0A1I7WXE8_HETBA</name>
<proteinExistence type="predicted"/>
<evidence type="ECO:0000313" key="1">
    <source>
        <dbReference type="Proteomes" id="UP000095283"/>
    </source>
</evidence>
<reference evidence="2" key="1">
    <citation type="submission" date="2016-11" db="UniProtKB">
        <authorList>
            <consortium name="WormBaseParasite"/>
        </authorList>
    </citation>
    <scope>IDENTIFICATION</scope>
</reference>
<dbReference type="WBParaSite" id="Hba_09854">
    <property type="protein sequence ID" value="Hba_09854"/>
    <property type="gene ID" value="Hba_09854"/>
</dbReference>
<keyword evidence="1" id="KW-1185">Reference proteome</keyword>
<organism evidence="1 2">
    <name type="scientific">Heterorhabditis bacteriophora</name>
    <name type="common">Entomopathogenic nematode worm</name>
    <dbReference type="NCBI Taxonomy" id="37862"/>
    <lineage>
        <taxon>Eukaryota</taxon>
        <taxon>Metazoa</taxon>
        <taxon>Ecdysozoa</taxon>
        <taxon>Nematoda</taxon>
        <taxon>Chromadorea</taxon>
        <taxon>Rhabditida</taxon>
        <taxon>Rhabditina</taxon>
        <taxon>Rhabditomorpha</taxon>
        <taxon>Strongyloidea</taxon>
        <taxon>Heterorhabditidae</taxon>
        <taxon>Heterorhabditis</taxon>
    </lineage>
</organism>
<evidence type="ECO:0000313" key="2">
    <source>
        <dbReference type="WBParaSite" id="Hba_09854"/>
    </source>
</evidence>
<sequence>MRRKQPFDMRLSRVYPCEGAVTPRSVQTGQTMRRQLGHAVYATAFSISLAASRQPLALPR</sequence>
<accession>A0A1I7WXE8</accession>
<dbReference type="AlphaFoldDB" id="A0A1I7WXE8"/>
<protein>
    <submittedName>
        <fullName evidence="2">Uncharacterized protein</fullName>
    </submittedName>
</protein>
<dbReference type="Proteomes" id="UP000095283">
    <property type="component" value="Unplaced"/>
</dbReference>